<dbReference type="InterPro" id="IPR050502">
    <property type="entry name" value="Euk_RNA-bind_prot"/>
</dbReference>
<evidence type="ECO:0000256" key="1">
    <source>
        <dbReference type="ARBA" id="ARBA00022884"/>
    </source>
</evidence>
<evidence type="ECO:0000313" key="6">
    <source>
        <dbReference type="Proteomes" id="UP001497522"/>
    </source>
</evidence>
<dbReference type="Gene3D" id="3.30.70.330">
    <property type="match status" value="2"/>
</dbReference>
<evidence type="ECO:0000313" key="5">
    <source>
        <dbReference type="EMBL" id="CAK9862044.1"/>
    </source>
</evidence>
<name>A0ABP1AHM0_9BRYO</name>
<feature type="domain" description="RRM" evidence="4">
    <location>
        <begin position="163"/>
        <end position="195"/>
    </location>
</feature>
<proteinExistence type="predicted"/>
<evidence type="ECO:0000256" key="2">
    <source>
        <dbReference type="PROSITE-ProRule" id="PRU00176"/>
    </source>
</evidence>
<dbReference type="InterPro" id="IPR000504">
    <property type="entry name" value="RRM_dom"/>
</dbReference>
<dbReference type="InterPro" id="IPR035979">
    <property type="entry name" value="RBD_domain_sf"/>
</dbReference>
<sequence length="195" mass="20658">MAVLRSCMVVFKARCGCLLGRSQSGLVKSSNASSRVAMVGVPVGRSRLKIAAPLPSFGSGRSGVALRNDSLSSTPFERSTPPPPAVEEGPKLYVGNLPWPCDSQQLAEIFQDCGAVELVEMLGGRSLTVSFPQSNQADRSHPLPQREFGSNGGGGSGSYDSENRLFVGNLSWGVDDASLQTMFSDYGKVMDARVV</sequence>
<gene>
    <name evidence="5" type="ORF">CSSPJE1EN2_LOCUS5039</name>
</gene>
<dbReference type="Proteomes" id="UP001497522">
    <property type="component" value="Chromosome 12"/>
</dbReference>
<dbReference type="SUPFAM" id="SSF54928">
    <property type="entry name" value="RNA-binding domain, RBD"/>
    <property type="match status" value="1"/>
</dbReference>
<dbReference type="EMBL" id="OZ023713">
    <property type="protein sequence ID" value="CAK9862044.1"/>
    <property type="molecule type" value="Genomic_DNA"/>
</dbReference>
<dbReference type="PANTHER" id="PTHR48025">
    <property type="entry name" value="OS02G0815200 PROTEIN"/>
    <property type="match status" value="1"/>
</dbReference>
<accession>A0ABP1AHM0</accession>
<feature type="region of interest" description="Disordered" evidence="3">
    <location>
        <begin position="68"/>
        <end position="89"/>
    </location>
</feature>
<evidence type="ECO:0000256" key="3">
    <source>
        <dbReference type="SAM" id="MobiDB-lite"/>
    </source>
</evidence>
<dbReference type="PANTHER" id="PTHR48025:SF1">
    <property type="entry name" value="RRM DOMAIN-CONTAINING PROTEIN"/>
    <property type="match status" value="1"/>
</dbReference>
<protein>
    <recommendedName>
        <fullName evidence="4">RRM domain-containing protein</fullName>
    </recommendedName>
</protein>
<keyword evidence="1 2" id="KW-0694">RNA-binding</keyword>
<feature type="region of interest" description="Disordered" evidence="3">
    <location>
        <begin position="130"/>
        <end position="160"/>
    </location>
</feature>
<dbReference type="PROSITE" id="PS50102">
    <property type="entry name" value="RRM"/>
    <property type="match status" value="1"/>
</dbReference>
<keyword evidence="6" id="KW-1185">Reference proteome</keyword>
<dbReference type="InterPro" id="IPR012677">
    <property type="entry name" value="Nucleotide-bd_a/b_plait_sf"/>
</dbReference>
<reference evidence="5" key="1">
    <citation type="submission" date="2024-03" db="EMBL/GenBank/DDBJ databases">
        <authorList>
            <consortium name="ELIXIR-Norway"/>
            <consortium name="Elixir Norway"/>
        </authorList>
    </citation>
    <scope>NUCLEOTIDE SEQUENCE</scope>
</reference>
<evidence type="ECO:0000259" key="4">
    <source>
        <dbReference type="PROSITE" id="PS50102"/>
    </source>
</evidence>
<organism evidence="5 6">
    <name type="scientific">Sphagnum jensenii</name>
    <dbReference type="NCBI Taxonomy" id="128206"/>
    <lineage>
        <taxon>Eukaryota</taxon>
        <taxon>Viridiplantae</taxon>
        <taxon>Streptophyta</taxon>
        <taxon>Embryophyta</taxon>
        <taxon>Bryophyta</taxon>
        <taxon>Sphagnophytina</taxon>
        <taxon>Sphagnopsida</taxon>
        <taxon>Sphagnales</taxon>
        <taxon>Sphagnaceae</taxon>
        <taxon>Sphagnum</taxon>
    </lineage>
</organism>
<dbReference type="Pfam" id="PF00076">
    <property type="entry name" value="RRM_1"/>
    <property type="match status" value="2"/>
</dbReference>